<reference evidence="3 4" key="1">
    <citation type="submission" date="2018-05" db="EMBL/GenBank/DDBJ databases">
        <title>Complete genome sequence of the Type Strain of Streptomyces spongiicola HNM0071, the producer of staurosporine.</title>
        <authorList>
            <person name="Zhou S."/>
            <person name="Huang X."/>
        </authorList>
    </citation>
    <scope>NUCLEOTIDE SEQUENCE [LARGE SCALE GENOMIC DNA]</scope>
    <source>
        <strain evidence="3 4">HNM0071</strain>
    </source>
</reference>
<sequence>MSRKLYEHTGTALLRAAAAPRTILPTWWPDPADAEGCMAWLMHVWSRPELAGPIRQANPELGLSIDALRGRPVVAGKKLRRATMATARYLLRATGRPTPFGLFAGVAPAALGPSAKVRWGTGHRAVARVDTMWLGDIINRLEACPDLLDRLDVVMNNLAARQGGRLQVPHGGRHGASVVHTSAVRALQDCAAAPIRFGALVATLAGLFSGSDTGRVRSMLTELVRQGFLLSCLRAPMTETDPLGHLLEQLRKAEASTIESTAAILRDLEAVAAAIGHHNAIPGPGQAGPREALTRKLRAMSEAGRAPLAVDLMLDADVEIPHSVAREMEAAAGALLRLTRRPSGHGIWRDYQMAFWERYGVGTLVPLREVVDPAAGLGFPAEYPGSMMTPPVPQVSRRDERLLALAWQAVTDGSREIVLTDDMIDTLTDGQTAAPEPPHVEMCGRIHAASIEGLNQGDFTLTVTPARSAGTLTSRFTPTAGGAGLEDVYQRVPAGTDGALRAQLSFPPLYLHTENVCRIPAYLPHVIPLGEHRGPDETVIELDDLAVTATHSRLHLVSLSRRRVIEPQVFHAMALEKQPPPLARFLAHLPRAFNAAWTGFDWGPEVLRLPYLPRVRFGRTVLCPARWYLTRADLPTCGDLAAWHQALGQWRKRWDCPETVELRDDDRTLRLTLSEPLHAALLHAHLGRREDAALTEAAPAAGLGWIDRHAHEIALPLVTTRPPTAAAMSGPLPTVVNSALGHMPGSADSRWLYAKIHTHPERMDEIITGHLPRLLDALPDRPAWWFLRYRSPHETDHLRLRLCIPSTGEYAAVAAAVARWAEQLRAGAMAGRLVLDTYSPEIGRYGQGAVLEAAEAVFAADSTAVAAGLRHVPGTLVHSTALVAAGMVDIARGFLGTNAAMDWLADQPTPIAATDRAVADQALRLARLDASLDLPGSNGDVAATWARRAAALAHYRSQFADDAEVSSILESLLHMHHNRALGLDRAGEKACRHLARQAARAWQALR</sequence>
<accession>A0ABM6V4X1</accession>
<dbReference type="Pfam" id="PF04738">
    <property type="entry name" value="Lant_dehydr_N"/>
    <property type="match status" value="1"/>
</dbReference>
<protein>
    <submittedName>
        <fullName evidence="3">Lantibiotic dehydratase</fullName>
    </submittedName>
</protein>
<gene>
    <name evidence="3" type="ORF">DDQ41_08205</name>
</gene>
<keyword evidence="4" id="KW-1185">Reference proteome</keyword>
<dbReference type="InterPro" id="IPR023809">
    <property type="entry name" value="Thiopep_bacteriocin_synth_dom"/>
</dbReference>
<evidence type="ECO:0000313" key="3">
    <source>
        <dbReference type="EMBL" id="AWK08908.1"/>
    </source>
</evidence>
<feature type="domain" description="Thiopeptide-type bacteriocin biosynthesis" evidence="2">
    <location>
        <begin position="751"/>
        <end position="998"/>
    </location>
</feature>
<evidence type="ECO:0000259" key="1">
    <source>
        <dbReference type="Pfam" id="PF04738"/>
    </source>
</evidence>
<dbReference type="EMBL" id="CP029254">
    <property type="protein sequence ID" value="AWK08908.1"/>
    <property type="molecule type" value="Genomic_DNA"/>
</dbReference>
<dbReference type="InterPro" id="IPR006827">
    <property type="entry name" value="Lant_deHydtase_N"/>
</dbReference>
<evidence type="ECO:0000313" key="4">
    <source>
        <dbReference type="Proteomes" id="UP000245051"/>
    </source>
</evidence>
<evidence type="ECO:0000259" key="2">
    <source>
        <dbReference type="Pfam" id="PF14028"/>
    </source>
</evidence>
<dbReference type="RefSeq" id="WP_109293893.1">
    <property type="nucleotide sequence ID" value="NZ_CP029254.1"/>
</dbReference>
<feature type="domain" description="Lantibiotic dehydratase N-terminal" evidence="1">
    <location>
        <begin position="47"/>
        <end position="682"/>
    </location>
</feature>
<dbReference type="Proteomes" id="UP000245051">
    <property type="component" value="Chromosome"/>
</dbReference>
<dbReference type="NCBIfam" id="TIGR03891">
    <property type="entry name" value="thiopep_ocin"/>
    <property type="match status" value="1"/>
</dbReference>
<name>A0ABM6V4X1_9ACTN</name>
<proteinExistence type="predicted"/>
<dbReference type="Pfam" id="PF14028">
    <property type="entry name" value="Lant_dehydr_C"/>
    <property type="match status" value="1"/>
</dbReference>
<organism evidence="3 4">
    <name type="scientific">Streptomyces spongiicola</name>
    <dbReference type="NCBI Taxonomy" id="1690221"/>
    <lineage>
        <taxon>Bacteria</taxon>
        <taxon>Bacillati</taxon>
        <taxon>Actinomycetota</taxon>
        <taxon>Actinomycetes</taxon>
        <taxon>Kitasatosporales</taxon>
        <taxon>Streptomycetaceae</taxon>
        <taxon>Streptomyces</taxon>
    </lineage>
</organism>